<reference evidence="2 3" key="1">
    <citation type="submission" date="2020-07" db="EMBL/GenBank/DDBJ databases">
        <title>Sequencing the genomes of 1000 actinobacteria strains.</title>
        <authorList>
            <person name="Klenk H.-P."/>
        </authorList>
    </citation>
    <scope>NUCLEOTIDE SEQUENCE [LARGE SCALE GENOMIC DNA]</scope>
    <source>
        <strain evidence="2 3">DSM 103833</strain>
    </source>
</reference>
<feature type="chain" id="PRO_5039488114" description="Lipoprotein" evidence="1">
    <location>
        <begin position="19"/>
        <end position="156"/>
    </location>
</feature>
<evidence type="ECO:0000313" key="3">
    <source>
        <dbReference type="Proteomes" id="UP000530424"/>
    </source>
</evidence>
<dbReference type="RefSeq" id="WP_179666652.1">
    <property type="nucleotide sequence ID" value="NZ_JACCFP010000001.1"/>
</dbReference>
<keyword evidence="1" id="KW-0732">Signal</keyword>
<dbReference type="EMBL" id="JACCFP010000001">
    <property type="protein sequence ID" value="NYJ00004.1"/>
    <property type="molecule type" value="Genomic_DNA"/>
</dbReference>
<keyword evidence="3" id="KW-1185">Reference proteome</keyword>
<protein>
    <recommendedName>
        <fullName evidence="4">Lipoprotein</fullName>
    </recommendedName>
</protein>
<dbReference type="PROSITE" id="PS51257">
    <property type="entry name" value="PROKAR_LIPOPROTEIN"/>
    <property type="match status" value="1"/>
</dbReference>
<accession>A0A853BY72</accession>
<evidence type="ECO:0008006" key="4">
    <source>
        <dbReference type="Google" id="ProtNLM"/>
    </source>
</evidence>
<dbReference type="Proteomes" id="UP000530424">
    <property type="component" value="Unassembled WGS sequence"/>
</dbReference>
<dbReference type="AlphaFoldDB" id="A0A853BY72"/>
<name>A0A853BY72_9ACTN</name>
<proteinExistence type="predicted"/>
<feature type="signal peptide" evidence="1">
    <location>
        <begin position="1"/>
        <end position="18"/>
    </location>
</feature>
<sequence>MRTLPAALALAAAATVLAGCGDNVSWEGDPVERADPEVVEIVTGSAAGGSVEEMVTVFRGPKDLDRYVEQFGTELGESTIRFEIGTAYRRYDEDPDTHVGAAVISVGCDVPPSATITEGEQDDTWLVHPAKVKDPVEACAVAITAVAIVTVPVPLS</sequence>
<evidence type="ECO:0000313" key="2">
    <source>
        <dbReference type="EMBL" id="NYJ00004.1"/>
    </source>
</evidence>
<gene>
    <name evidence="2" type="ORF">HNR19_000702</name>
</gene>
<evidence type="ECO:0000256" key="1">
    <source>
        <dbReference type="SAM" id="SignalP"/>
    </source>
</evidence>
<comment type="caution">
    <text evidence="2">The sequence shown here is derived from an EMBL/GenBank/DDBJ whole genome shotgun (WGS) entry which is preliminary data.</text>
</comment>
<organism evidence="2 3">
    <name type="scientific">Nocardioides thalensis</name>
    <dbReference type="NCBI Taxonomy" id="1914755"/>
    <lineage>
        <taxon>Bacteria</taxon>
        <taxon>Bacillati</taxon>
        <taxon>Actinomycetota</taxon>
        <taxon>Actinomycetes</taxon>
        <taxon>Propionibacteriales</taxon>
        <taxon>Nocardioidaceae</taxon>
        <taxon>Nocardioides</taxon>
    </lineage>
</organism>